<evidence type="ECO:0000313" key="4">
    <source>
        <dbReference type="EMBL" id="KAA9131395.1"/>
    </source>
</evidence>
<keyword evidence="5" id="KW-1185">Reference proteome</keyword>
<dbReference type="PRINTS" id="PR00080">
    <property type="entry name" value="SDRFAMILY"/>
</dbReference>
<dbReference type="EMBL" id="VYXP01000005">
    <property type="protein sequence ID" value="KAA9131395.1"/>
    <property type="molecule type" value="Genomic_DNA"/>
</dbReference>
<gene>
    <name evidence="4" type="primary">fabG</name>
    <name evidence="4" type="ORF">F3N42_08725</name>
</gene>
<protein>
    <submittedName>
        <fullName evidence="4">3-oxoacyl-ACP reductase FabG</fullName>
        <ecNumber evidence="4">1.1.1.100</ecNumber>
    </submittedName>
</protein>
<feature type="domain" description="Ketoreductase" evidence="3">
    <location>
        <begin position="7"/>
        <end position="193"/>
    </location>
</feature>
<dbReference type="AlphaFoldDB" id="A0A5N0T8P9"/>
<sequence length="245" mass="25575">MTEDNRQAVLVTGSSRGIGRAIALDLAGHGYDPVVHCLGNRDAADAVAADCAALGASARVLQFDVGDRDAARQVLEADIEAHGMYYGVVLNSGIARDGAFPMLSGEDWDAVVDTNLGGFYNVLHPLIMPFVRTRKPGRIITLSSVSGLIGNRGQVNYSASKAGIIGATKALAVELASRRITVNCVAPGVIETDMTRDAPMDEILKACPAGRAGAPEEVAELVRFLLSPGAAYITRQVIGVNGGLC</sequence>
<dbReference type="Pfam" id="PF13561">
    <property type="entry name" value="adh_short_C2"/>
    <property type="match status" value="1"/>
</dbReference>
<evidence type="ECO:0000313" key="5">
    <source>
        <dbReference type="Proteomes" id="UP000325372"/>
    </source>
</evidence>
<accession>A0A5N0T8P9</accession>
<dbReference type="SMART" id="SM00822">
    <property type="entry name" value="PKS_KR"/>
    <property type="match status" value="1"/>
</dbReference>
<proteinExistence type="inferred from homology"/>
<organism evidence="4 5">
    <name type="scientific">Marinihelvus fidelis</name>
    <dbReference type="NCBI Taxonomy" id="2613842"/>
    <lineage>
        <taxon>Bacteria</taxon>
        <taxon>Pseudomonadati</taxon>
        <taxon>Pseudomonadota</taxon>
        <taxon>Gammaproteobacteria</taxon>
        <taxon>Chromatiales</taxon>
        <taxon>Wenzhouxiangellaceae</taxon>
        <taxon>Marinihelvus</taxon>
    </lineage>
</organism>
<dbReference type="InterPro" id="IPR036291">
    <property type="entry name" value="NAD(P)-bd_dom_sf"/>
</dbReference>
<dbReference type="InterPro" id="IPR002347">
    <property type="entry name" value="SDR_fam"/>
</dbReference>
<dbReference type="NCBIfam" id="NF004200">
    <property type="entry name" value="PRK05653.1-5"/>
    <property type="match status" value="1"/>
</dbReference>
<dbReference type="SUPFAM" id="SSF51735">
    <property type="entry name" value="NAD(P)-binding Rossmann-fold domains"/>
    <property type="match status" value="1"/>
</dbReference>
<dbReference type="PANTHER" id="PTHR42879">
    <property type="entry name" value="3-OXOACYL-(ACYL-CARRIER-PROTEIN) REDUCTASE"/>
    <property type="match status" value="1"/>
</dbReference>
<dbReference type="PRINTS" id="PR00081">
    <property type="entry name" value="GDHRDH"/>
</dbReference>
<dbReference type="InterPro" id="IPR057326">
    <property type="entry name" value="KR_dom"/>
</dbReference>
<evidence type="ECO:0000256" key="2">
    <source>
        <dbReference type="ARBA" id="ARBA00023002"/>
    </source>
</evidence>
<reference evidence="4 5" key="1">
    <citation type="submission" date="2019-09" db="EMBL/GenBank/DDBJ databases">
        <title>Wenzhouxiangella sp. Genome sequencing and assembly.</title>
        <authorList>
            <person name="Zhang R."/>
        </authorList>
    </citation>
    <scope>NUCLEOTIDE SEQUENCE [LARGE SCALE GENOMIC DNA]</scope>
    <source>
        <strain evidence="4 5">W260</strain>
    </source>
</reference>
<dbReference type="NCBIfam" id="TIGR01831">
    <property type="entry name" value="fabG_rel"/>
    <property type="match status" value="1"/>
</dbReference>
<evidence type="ECO:0000259" key="3">
    <source>
        <dbReference type="SMART" id="SM00822"/>
    </source>
</evidence>
<dbReference type="NCBIfam" id="NF009466">
    <property type="entry name" value="PRK12826.1-2"/>
    <property type="match status" value="1"/>
</dbReference>
<evidence type="ECO:0000256" key="1">
    <source>
        <dbReference type="ARBA" id="ARBA00006484"/>
    </source>
</evidence>
<dbReference type="InterPro" id="IPR050259">
    <property type="entry name" value="SDR"/>
</dbReference>
<comment type="similarity">
    <text evidence="1">Belongs to the short-chain dehydrogenases/reductases (SDR) family.</text>
</comment>
<comment type="caution">
    <text evidence="4">The sequence shown here is derived from an EMBL/GenBank/DDBJ whole genome shotgun (WGS) entry which is preliminary data.</text>
</comment>
<dbReference type="Proteomes" id="UP000325372">
    <property type="component" value="Unassembled WGS sequence"/>
</dbReference>
<dbReference type="RefSeq" id="WP_150864045.1">
    <property type="nucleotide sequence ID" value="NZ_VYXP01000005.1"/>
</dbReference>
<dbReference type="InterPro" id="IPR011285">
    <property type="entry name" value="FabG-rel"/>
</dbReference>
<keyword evidence="2 4" id="KW-0560">Oxidoreductase</keyword>
<dbReference type="FunFam" id="3.40.50.720:FF:000173">
    <property type="entry name" value="3-oxoacyl-[acyl-carrier protein] reductase"/>
    <property type="match status" value="1"/>
</dbReference>
<dbReference type="EC" id="1.1.1.100" evidence="4"/>
<dbReference type="GO" id="GO:0004316">
    <property type="term" value="F:3-oxoacyl-[acyl-carrier-protein] reductase (NADPH) activity"/>
    <property type="evidence" value="ECO:0007669"/>
    <property type="project" value="UniProtKB-EC"/>
</dbReference>
<dbReference type="PANTHER" id="PTHR42879:SF2">
    <property type="entry name" value="3-OXOACYL-[ACYL-CARRIER-PROTEIN] REDUCTASE FABG"/>
    <property type="match status" value="1"/>
</dbReference>
<dbReference type="Gene3D" id="3.40.50.720">
    <property type="entry name" value="NAD(P)-binding Rossmann-like Domain"/>
    <property type="match status" value="1"/>
</dbReference>
<name>A0A5N0T8P9_9GAMM</name>